<dbReference type="InterPro" id="IPR039374">
    <property type="entry name" value="SIP_fam"/>
</dbReference>
<evidence type="ECO:0000259" key="2">
    <source>
        <dbReference type="PROSITE" id="PS51384"/>
    </source>
</evidence>
<dbReference type="PANTHER" id="PTHR30157:SF0">
    <property type="entry name" value="NADPH-DEPENDENT FERRIC-CHELATE REDUCTASE"/>
    <property type="match status" value="1"/>
</dbReference>
<reference evidence="3" key="1">
    <citation type="submission" date="2022-07" db="EMBL/GenBank/DDBJ databases">
        <title>Ectorhizobium quercum gen.nov., sp. nov.</title>
        <authorList>
            <person name="Ma T."/>
            <person name="Li Y."/>
        </authorList>
    </citation>
    <scope>NUCLEOTIDE SEQUENCE</scope>
    <source>
        <strain evidence="3">BDR2-2</strain>
    </source>
</reference>
<dbReference type="InterPro" id="IPR039261">
    <property type="entry name" value="FNR_nucleotide-bd"/>
</dbReference>
<dbReference type="Pfam" id="PF04954">
    <property type="entry name" value="SIP"/>
    <property type="match status" value="1"/>
</dbReference>
<protein>
    <submittedName>
        <fullName evidence="3">Siderophore-interacting protein</fullName>
    </submittedName>
</protein>
<evidence type="ECO:0000313" key="4">
    <source>
        <dbReference type="Proteomes" id="UP001208771"/>
    </source>
</evidence>
<accession>A0AAE3MVW2</accession>
<dbReference type="AlphaFoldDB" id="A0AAE3MVW2"/>
<comment type="caution">
    <text evidence="3">The sequence shown here is derived from an EMBL/GenBank/DDBJ whole genome shotgun (WGS) entry which is preliminary data.</text>
</comment>
<dbReference type="InterPro" id="IPR017927">
    <property type="entry name" value="FAD-bd_FR_type"/>
</dbReference>
<dbReference type="PROSITE" id="PS51384">
    <property type="entry name" value="FAD_FR"/>
    <property type="match status" value="1"/>
</dbReference>
<organism evidence="3 4">
    <name type="scientific">Ectorhizobium quercum</name>
    <dbReference type="NCBI Taxonomy" id="2965071"/>
    <lineage>
        <taxon>Bacteria</taxon>
        <taxon>Pseudomonadati</taxon>
        <taxon>Pseudomonadota</taxon>
        <taxon>Alphaproteobacteria</taxon>
        <taxon>Hyphomicrobiales</taxon>
        <taxon>Rhizobiaceae</taxon>
        <taxon>Ectorhizobium</taxon>
    </lineage>
</organism>
<dbReference type="Proteomes" id="UP001208771">
    <property type="component" value="Unassembled WGS sequence"/>
</dbReference>
<dbReference type="InterPro" id="IPR013113">
    <property type="entry name" value="SIP_FAD-bd"/>
</dbReference>
<dbReference type="Gene3D" id="2.40.30.10">
    <property type="entry name" value="Translation factors"/>
    <property type="match status" value="1"/>
</dbReference>
<dbReference type="SUPFAM" id="SSF63380">
    <property type="entry name" value="Riboflavin synthase domain-like"/>
    <property type="match status" value="1"/>
</dbReference>
<proteinExistence type="inferred from homology"/>
<keyword evidence="4" id="KW-1185">Reference proteome</keyword>
<sequence length="362" mass="39758">MNDDEVDVLADDAVFRRGLPHVANATIMPGDDASLVLARLHAHLRQHDVSVRKLNDTLFVEMPDLSAALRLSDSNISVEITAVDTDTLYFSKLWLEDAVSGACDGEGRIEWGENCRSSVLPPGLLVLTVAGVEDLSPKNRRITFRTSHAASFDRADRIHLRLMLNFQEVTASVIRSDANGEPRADHPKPLWRTYTISSVDSVAGTINVEFLLHGANGPGADWARQAKPLDRVGATGPIGKALRPARSYLLAGDETALPAIRRLIASLDETVTVKLVVEVATQQDTIPMESKAMIETRWLYRGKQGSASILPDVLRTMEIPAASSRRFVWAACEADAAKRIRSVLSDRGVKPEEQLVAAYWHR</sequence>
<feature type="domain" description="FAD-binding FR-type" evidence="2">
    <location>
        <begin position="122"/>
        <end position="244"/>
    </location>
</feature>
<dbReference type="EMBL" id="JANFPI010000001">
    <property type="protein sequence ID" value="MCX8995839.1"/>
    <property type="molecule type" value="Genomic_DNA"/>
</dbReference>
<evidence type="ECO:0000313" key="3">
    <source>
        <dbReference type="EMBL" id="MCX8995839.1"/>
    </source>
</evidence>
<gene>
    <name evidence="3" type="ORF">NOF55_01825</name>
</gene>
<dbReference type="PANTHER" id="PTHR30157">
    <property type="entry name" value="FERRIC REDUCTASE, NADPH-DEPENDENT"/>
    <property type="match status" value="1"/>
</dbReference>
<dbReference type="Gene3D" id="3.40.50.80">
    <property type="entry name" value="Nucleotide-binding domain of ferredoxin-NADP reductase (FNR) module"/>
    <property type="match status" value="1"/>
</dbReference>
<dbReference type="InterPro" id="IPR007037">
    <property type="entry name" value="SIP_rossman_dom"/>
</dbReference>
<comment type="similarity">
    <text evidence="1">Belongs to the SIP oxidoreductase family.</text>
</comment>
<dbReference type="GO" id="GO:0016491">
    <property type="term" value="F:oxidoreductase activity"/>
    <property type="evidence" value="ECO:0007669"/>
    <property type="project" value="InterPro"/>
</dbReference>
<evidence type="ECO:0000256" key="1">
    <source>
        <dbReference type="ARBA" id="ARBA00035644"/>
    </source>
</evidence>
<dbReference type="CDD" id="cd06193">
    <property type="entry name" value="siderophore_interacting"/>
    <property type="match status" value="1"/>
</dbReference>
<dbReference type="RefSeq" id="WP_306409607.1">
    <property type="nucleotide sequence ID" value="NZ_JANFPI010000001.1"/>
</dbReference>
<dbReference type="Pfam" id="PF08021">
    <property type="entry name" value="FAD_binding_9"/>
    <property type="match status" value="1"/>
</dbReference>
<name>A0AAE3MVW2_9HYPH</name>
<dbReference type="InterPro" id="IPR017938">
    <property type="entry name" value="Riboflavin_synthase-like_b-brl"/>
</dbReference>